<evidence type="ECO:0000313" key="2">
    <source>
        <dbReference type="EMBL" id="BCR03221.1"/>
    </source>
</evidence>
<evidence type="ECO:0000259" key="1">
    <source>
        <dbReference type="PROSITE" id="PS51379"/>
    </source>
</evidence>
<sequence>MEKAQKPGPTGSAAWVEEIIREFWEQAAGNSLHSGTGEKAWAEPLVGFARGDDPQFARLKADIGPFYWTPEEIFRLSRPGLEITAGELSVVSYVLPQTEATRLDQRREDRYPAERWARSRYFGEMFNCELRLHLAARLSEAGFPAIAPERAAEFDYRHSKRFGLASNWSERHTAWVAGLGTFGLSDGLITRLGKAVRFGSVVARIDLPATVPPYTDHQAWCLWHARGTCGACIKRCPAEAISESGHDKAKCFRYIREVTTPYTSSKFGTGATPCGLCQVKIPCEARCPL</sequence>
<dbReference type="Proteomes" id="UP001319827">
    <property type="component" value="Chromosome"/>
</dbReference>
<dbReference type="PANTHER" id="PTHR42827:SF1">
    <property type="entry name" value="IRON-SULFUR CLUSTER-BINDING PROTEIN"/>
    <property type="match status" value="1"/>
</dbReference>
<reference evidence="2 3" key="2">
    <citation type="journal article" date="2021" name="Int. J. Syst. Evol. Microbiol.">
        <title>Isolation and Polyphasic Characterization of Desulfuromonas versatilis sp. Nov., an Electrogenic Bacteria Capable of Versatile Metabolism Isolated from a Graphene Oxide-Reducing Enrichment Culture.</title>
        <authorList>
            <person name="Xie L."/>
            <person name="Yoshida N."/>
            <person name="Ishii S."/>
            <person name="Meng L."/>
        </authorList>
    </citation>
    <scope>NUCLEOTIDE SEQUENCE [LARGE SCALE GENOMIC DNA]</scope>
    <source>
        <strain evidence="2 3">NIT-T3</strain>
    </source>
</reference>
<dbReference type="PROSITE" id="PS51379">
    <property type="entry name" value="4FE4S_FER_2"/>
    <property type="match status" value="1"/>
</dbReference>
<keyword evidence="3" id="KW-1185">Reference proteome</keyword>
<dbReference type="PANTHER" id="PTHR42827">
    <property type="entry name" value="IRON-SULFUR CLUSTER-BINDING PROTEIN-RELATED"/>
    <property type="match status" value="1"/>
</dbReference>
<protein>
    <submittedName>
        <fullName evidence="2">(Fe-S)-binding protein</fullName>
    </submittedName>
</protein>
<reference evidence="2 3" key="1">
    <citation type="journal article" date="2016" name="C (Basel)">
        <title>Selective Growth of and Electricity Production by Marine Exoelectrogenic Bacteria in Self-Aggregated Hydrogel of Microbially Reduced Graphene Oxide.</title>
        <authorList>
            <person name="Yoshida N."/>
            <person name="Goto Y."/>
            <person name="Miyata Y."/>
        </authorList>
    </citation>
    <scope>NUCLEOTIDE SEQUENCE [LARGE SCALE GENOMIC DNA]</scope>
    <source>
        <strain evidence="2 3">NIT-T3</strain>
    </source>
</reference>
<dbReference type="RefSeq" id="WP_221250705.1">
    <property type="nucleotide sequence ID" value="NZ_AP024355.1"/>
</dbReference>
<organism evidence="2 3">
    <name type="scientific">Desulfuromonas versatilis</name>
    <dbReference type="NCBI Taxonomy" id="2802975"/>
    <lineage>
        <taxon>Bacteria</taxon>
        <taxon>Pseudomonadati</taxon>
        <taxon>Thermodesulfobacteriota</taxon>
        <taxon>Desulfuromonadia</taxon>
        <taxon>Desulfuromonadales</taxon>
        <taxon>Desulfuromonadaceae</taxon>
        <taxon>Desulfuromonas</taxon>
    </lineage>
</organism>
<gene>
    <name evidence="2" type="ORF">DESUT3_02900</name>
</gene>
<proteinExistence type="predicted"/>
<dbReference type="InterPro" id="IPR017896">
    <property type="entry name" value="4Fe4S_Fe-S-bd"/>
</dbReference>
<feature type="domain" description="4Fe-4S ferredoxin-type" evidence="1">
    <location>
        <begin position="211"/>
        <end position="246"/>
    </location>
</feature>
<name>A0ABN6DVP0_9BACT</name>
<dbReference type="EMBL" id="AP024355">
    <property type="protein sequence ID" value="BCR03221.1"/>
    <property type="molecule type" value="Genomic_DNA"/>
</dbReference>
<evidence type="ECO:0000313" key="3">
    <source>
        <dbReference type="Proteomes" id="UP001319827"/>
    </source>
</evidence>
<accession>A0ABN6DVP0</accession>